<name>A0AAP2Z6T6_9EURY</name>
<feature type="transmembrane region" description="Helical" evidence="5">
    <location>
        <begin position="305"/>
        <end position="331"/>
    </location>
</feature>
<dbReference type="InterPro" id="IPR000515">
    <property type="entry name" value="MetI-like"/>
</dbReference>
<reference evidence="7 8" key="1">
    <citation type="submission" date="2022-09" db="EMBL/GenBank/DDBJ databases">
        <title>Enrichment on poylsaccharides allowed isolation of novel metabolic and taxonomic groups of Haloarchaea.</title>
        <authorList>
            <person name="Sorokin D.Y."/>
            <person name="Elcheninov A.G."/>
            <person name="Khizhniak T.V."/>
            <person name="Kolganova T.V."/>
            <person name="Kublanov I.V."/>
        </authorList>
    </citation>
    <scope>NUCLEOTIDE SEQUENCE [LARGE SCALE GENOMIC DNA]</scope>
    <source>
        <strain evidence="7 8">AArc-curdl1</strain>
    </source>
</reference>
<feature type="transmembrane region" description="Helical" evidence="5">
    <location>
        <begin position="259"/>
        <end position="285"/>
    </location>
</feature>
<dbReference type="PANTHER" id="PTHR43376">
    <property type="entry name" value="OLIGOPEPTIDE TRANSPORT SYSTEM PERMEASE PROTEIN"/>
    <property type="match status" value="1"/>
</dbReference>
<protein>
    <submittedName>
        <fullName evidence="7">ABC transporter permease</fullName>
    </submittedName>
</protein>
<comment type="subcellular location">
    <subcellularLocation>
        <location evidence="5">Cell membrane</location>
        <topology evidence="5">Multi-pass membrane protein</topology>
    </subcellularLocation>
    <subcellularLocation>
        <location evidence="1">Membrane</location>
        <topology evidence="1">Multi-pass membrane protein</topology>
    </subcellularLocation>
</comment>
<feature type="transmembrane region" description="Helical" evidence="5">
    <location>
        <begin position="114"/>
        <end position="139"/>
    </location>
</feature>
<feature type="transmembrane region" description="Helical" evidence="5">
    <location>
        <begin position="201"/>
        <end position="224"/>
    </location>
</feature>
<dbReference type="PROSITE" id="PS50928">
    <property type="entry name" value="ABC_TM1"/>
    <property type="match status" value="1"/>
</dbReference>
<keyword evidence="2 5" id="KW-0812">Transmembrane</keyword>
<dbReference type="GO" id="GO:0055085">
    <property type="term" value="P:transmembrane transport"/>
    <property type="evidence" value="ECO:0007669"/>
    <property type="project" value="InterPro"/>
</dbReference>
<feature type="transmembrane region" description="Helical" evidence="5">
    <location>
        <begin position="12"/>
        <end position="29"/>
    </location>
</feature>
<keyword evidence="8" id="KW-1185">Reference proteome</keyword>
<dbReference type="InterPro" id="IPR035906">
    <property type="entry name" value="MetI-like_sf"/>
</dbReference>
<organism evidence="7 8">
    <name type="scientific">Natronosalvus hydrolyticus</name>
    <dbReference type="NCBI Taxonomy" id="2979988"/>
    <lineage>
        <taxon>Archaea</taxon>
        <taxon>Methanobacteriati</taxon>
        <taxon>Methanobacteriota</taxon>
        <taxon>Stenosarchaea group</taxon>
        <taxon>Halobacteria</taxon>
        <taxon>Halobacteriales</taxon>
        <taxon>Natrialbaceae</taxon>
        <taxon>Natronosalvus</taxon>
    </lineage>
</organism>
<dbReference type="Proteomes" id="UP001321047">
    <property type="component" value="Unassembled WGS sequence"/>
</dbReference>
<sequence>MRYFAKRIGQAIITIFAATSLTFVMYRLMPGGPIDSLRQEFMTGGGGDFASGGGGRDPEEVNRLIELHTGITPDVPLHIAYYQYMRDLLLYQDFGISIYYGEPVFDILFRAMPWSIFVSVYGLLLGFAVTIILGAVMAFKEGGRFDKVMTVVIIVLDSIPYYVAAIVMLATLAFGLGWFPHGGRAYSDSVPGFNAYFMQGVLHHGTLPILSGMVVGFGSGALAMRANSIRVMGSDYLRVAELRGLKDSRISIRYIGRNAVLPLYTGFMIGLSSIFSSGVIMERIFTYPGIGWYTFDALMRQDYPLLMGAFIFFTVITVACILIADLTYGFIDPRASVENKESY</sequence>
<evidence type="ECO:0000256" key="5">
    <source>
        <dbReference type="RuleBase" id="RU363032"/>
    </source>
</evidence>
<evidence type="ECO:0000256" key="1">
    <source>
        <dbReference type="ARBA" id="ARBA00004141"/>
    </source>
</evidence>
<evidence type="ECO:0000256" key="3">
    <source>
        <dbReference type="ARBA" id="ARBA00022989"/>
    </source>
</evidence>
<keyword evidence="3 5" id="KW-1133">Transmembrane helix</keyword>
<dbReference type="GO" id="GO:0005886">
    <property type="term" value="C:plasma membrane"/>
    <property type="evidence" value="ECO:0007669"/>
    <property type="project" value="UniProtKB-SubCell"/>
</dbReference>
<feature type="transmembrane region" description="Helical" evidence="5">
    <location>
        <begin position="159"/>
        <end position="181"/>
    </location>
</feature>
<keyword evidence="4 5" id="KW-0472">Membrane</keyword>
<proteinExistence type="inferred from homology"/>
<evidence type="ECO:0000313" key="8">
    <source>
        <dbReference type="Proteomes" id="UP001321047"/>
    </source>
</evidence>
<dbReference type="Gene3D" id="1.10.3720.10">
    <property type="entry name" value="MetI-like"/>
    <property type="match status" value="1"/>
</dbReference>
<dbReference type="SUPFAM" id="SSF161098">
    <property type="entry name" value="MetI-like"/>
    <property type="match status" value="1"/>
</dbReference>
<evidence type="ECO:0000313" key="7">
    <source>
        <dbReference type="EMBL" id="MCU4751238.1"/>
    </source>
</evidence>
<evidence type="ECO:0000256" key="2">
    <source>
        <dbReference type="ARBA" id="ARBA00022692"/>
    </source>
</evidence>
<gene>
    <name evidence="7" type="ORF">OB919_04450</name>
</gene>
<dbReference type="Pfam" id="PF00528">
    <property type="entry name" value="BPD_transp_1"/>
    <property type="match status" value="1"/>
</dbReference>
<feature type="domain" description="ABC transmembrane type-1" evidence="6">
    <location>
        <begin position="112"/>
        <end position="324"/>
    </location>
</feature>
<dbReference type="EMBL" id="JAOPJZ010000002">
    <property type="protein sequence ID" value="MCU4751238.1"/>
    <property type="molecule type" value="Genomic_DNA"/>
</dbReference>
<evidence type="ECO:0000259" key="6">
    <source>
        <dbReference type="PROSITE" id="PS50928"/>
    </source>
</evidence>
<comment type="similarity">
    <text evidence="5">Belongs to the binding-protein-dependent transport system permease family.</text>
</comment>
<keyword evidence="5" id="KW-0813">Transport</keyword>
<dbReference type="PANTHER" id="PTHR43376:SF1">
    <property type="entry name" value="OLIGOPEPTIDE TRANSPORT SYSTEM PERMEASE PROTEIN"/>
    <property type="match status" value="1"/>
</dbReference>
<comment type="caution">
    <text evidence="7">The sequence shown here is derived from an EMBL/GenBank/DDBJ whole genome shotgun (WGS) entry which is preliminary data.</text>
</comment>
<evidence type="ECO:0000256" key="4">
    <source>
        <dbReference type="ARBA" id="ARBA00023136"/>
    </source>
</evidence>
<accession>A0AAP2Z6T6</accession>
<dbReference type="AlphaFoldDB" id="A0AAP2Z6T6"/>